<evidence type="ECO:0000256" key="2">
    <source>
        <dbReference type="SAM" id="Coils"/>
    </source>
</evidence>
<dbReference type="InterPro" id="IPR001668">
    <property type="entry name" value="Mob_Pre"/>
</dbReference>
<reference evidence="4 5" key="1">
    <citation type="submission" date="2019-11" db="EMBL/GenBank/DDBJ databases">
        <title>Draft genome sequence of 12 host-associated Lactobacillus reuteri rodent strains.</title>
        <authorList>
            <person name="Zhang S."/>
            <person name="Ozcam M."/>
            <person name="Van Pijkeren J.P."/>
        </authorList>
    </citation>
    <scope>NUCLEOTIDE SEQUENCE [LARGE SCALE GENOMIC DNA]</scope>
    <source>
        <strain evidence="4 5">L1604-1</strain>
    </source>
</reference>
<feature type="region of interest" description="Disordered" evidence="3">
    <location>
        <begin position="336"/>
        <end position="358"/>
    </location>
</feature>
<comment type="caution">
    <text evidence="4">The sequence shown here is derived from an EMBL/GenBank/DDBJ whole genome shotgun (WGS) entry which is preliminary data.</text>
</comment>
<dbReference type="AlphaFoldDB" id="A0AB36AGC8"/>
<organism evidence="4 5">
    <name type="scientific">Limosilactobacillus reuteri</name>
    <name type="common">Lactobacillus reuteri</name>
    <dbReference type="NCBI Taxonomy" id="1598"/>
    <lineage>
        <taxon>Bacteria</taxon>
        <taxon>Bacillati</taxon>
        <taxon>Bacillota</taxon>
        <taxon>Bacilli</taxon>
        <taxon>Lactobacillales</taxon>
        <taxon>Lactobacillaceae</taxon>
        <taxon>Limosilactobacillus</taxon>
    </lineage>
</organism>
<name>A0AB36AGC8_LIMRT</name>
<dbReference type="NCBIfam" id="NF041497">
    <property type="entry name" value="MobV"/>
    <property type="match status" value="1"/>
</dbReference>
<dbReference type="CDD" id="cd17242">
    <property type="entry name" value="MobM_relaxase"/>
    <property type="match status" value="1"/>
</dbReference>
<keyword evidence="2" id="KW-0175">Coiled coil</keyword>
<comment type="similarity">
    <text evidence="1">Belongs to the plasmid mobilization pre family.</text>
</comment>
<dbReference type="GO" id="GO:0006310">
    <property type="term" value="P:DNA recombination"/>
    <property type="evidence" value="ECO:0007669"/>
    <property type="project" value="InterPro"/>
</dbReference>
<dbReference type="EMBL" id="WJMZ01000021">
    <property type="protein sequence ID" value="MRG84672.1"/>
    <property type="molecule type" value="Genomic_DNA"/>
</dbReference>
<evidence type="ECO:0000256" key="1">
    <source>
        <dbReference type="ARBA" id="ARBA00010657"/>
    </source>
</evidence>
<evidence type="ECO:0000256" key="3">
    <source>
        <dbReference type="SAM" id="MobiDB-lite"/>
    </source>
</evidence>
<dbReference type="Gene3D" id="3.30.930.30">
    <property type="match status" value="1"/>
</dbReference>
<dbReference type="GO" id="GO:0003677">
    <property type="term" value="F:DNA binding"/>
    <property type="evidence" value="ECO:0007669"/>
    <property type="project" value="InterPro"/>
</dbReference>
<accession>A0AB36AGC8</accession>
<feature type="coiled-coil region" evidence="2">
    <location>
        <begin position="260"/>
        <end position="297"/>
    </location>
</feature>
<proteinExistence type="inferred from homology"/>
<sequence length="358" mass="42337">MSHYAVATMKKMKAENLSGMLRHDFRETKNHKNKDIDPNKSDQNIELVADHKLHKQDIVDYINKCRRSSRKLRRDAVMVDEWIISSDREFFDTGHSERNEGYFKSALAYFQQKFGSENVMYASVHYDETTPHMHMGIVPMTKDGKLSSKQVFDRNTLRTIQTEFPRYMQEQGYEVVRGSENSQRKKLSVNEYKHVQDTIKQNRQHETKLKEQGLKTIAEINPEVTAKDEKGERVKLSEHAELIPKLAKQFDIEYVFQSLRKVIEMVRQQLKRRFERLKQKEQELSEREKTIAAKEKAFAEFEKNFELPSPIAQPQFYRMQVEEGIIKPAEKLAEHLERSNDKFSHAQLKMPEKGRERK</sequence>
<evidence type="ECO:0000313" key="4">
    <source>
        <dbReference type="EMBL" id="MRG84672.1"/>
    </source>
</evidence>
<evidence type="ECO:0000313" key="5">
    <source>
        <dbReference type="Proteomes" id="UP000441557"/>
    </source>
</evidence>
<protein>
    <submittedName>
        <fullName evidence="4">Plasmid recombination protein</fullName>
    </submittedName>
</protein>
<gene>
    <name evidence="4" type="ORF">GIX80_09910</name>
</gene>
<dbReference type="Pfam" id="PF01076">
    <property type="entry name" value="Mob_Pre"/>
    <property type="match status" value="1"/>
</dbReference>
<dbReference type="RefSeq" id="WP_153706781.1">
    <property type="nucleotide sequence ID" value="NZ_CP130469.1"/>
</dbReference>
<dbReference type="Proteomes" id="UP000441557">
    <property type="component" value="Unassembled WGS sequence"/>
</dbReference>